<keyword evidence="4" id="KW-1185">Reference proteome</keyword>
<keyword evidence="2" id="KW-0472">Membrane</keyword>
<name>A0ABN1R9Z1_9ACTN</name>
<dbReference type="Proteomes" id="UP001500665">
    <property type="component" value="Unassembled WGS sequence"/>
</dbReference>
<evidence type="ECO:0000256" key="2">
    <source>
        <dbReference type="SAM" id="Phobius"/>
    </source>
</evidence>
<feature type="region of interest" description="Disordered" evidence="1">
    <location>
        <begin position="1"/>
        <end position="86"/>
    </location>
</feature>
<comment type="caution">
    <text evidence="3">The sequence shown here is derived from an EMBL/GenBank/DDBJ whole genome shotgun (WGS) entry which is preliminary data.</text>
</comment>
<evidence type="ECO:0000256" key="1">
    <source>
        <dbReference type="SAM" id="MobiDB-lite"/>
    </source>
</evidence>
<reference evidence="3 4" key="1">
    <citation type="journal article" date="2019" name="Int. J. Syst. Evol. Microbiol.">
        <title>The Global Catalogue of Microorganisms (GCM) 10K type strain sequencing project: providing services to taxonomists for standard genome sequencing and annotation.</title>
        <authorList>
            <consortium name="The Broad Institute Genomics Platform"/>
            <consortium name="The Broad Institute Genome Sequencing Center for Infectious Disease"/>
            <person name="Wu L."/>
            <person name="Ma J."/>
        </authorList>
    </citation>
    <scope>NUCLEOTIDE SEQUENCE [LARGE SCALE GENOMIC DNA]</scope>
    <source>
        <strain evidence="3 4">JCM 10696</strain>
    </source>
</reference>
<accession>A0ABN1R9Z1</accession>
<dbReference type="InterPro" id="IPR021403">
    <property type="entry name" value="DUF3043"/>
</dbReference>
<feature type="transmembrane region" description="Helical" evidence="2">
    <location>
        <begin position="105"/>
        <end position="123"/>
    </location>
</feature>
<feature type="compositionally biased region" description="Basic and acidic residues" evidence="1">
    <location>
        <begin position="50"/>
        <end position="86"/>
    </location>
</feature>
<dbReference type="RefSeq" id="WP_344242018.1">
    <property type="nucleotide sequence ID" value="NZ_BAAAHH010000014.1"/>
</dbReference>
<proteinExistence type="predicted"/>
<protein>
    <recommendedName>
        <fullName evidence="5">DUF3043 family protein</fullName>
    </recommendedName>
</protein>
<gene>
    <name evidence="3" type="ORF">GCM10009550_36250</name>
</gene>
<keyword evidence="2" id="KW-1133">Transmembrane helix</keyword>
<evidence type="ECO:0000313" key="4">
    <source>
        <dbReference type="Proteomes" id="UP001500665"/>
    </source>
</evidence>
<sequence>MFRRGSDSSDTSASAETADERSPKEGGKGRPTPKRREAEKVRRNQLVTAPRDRKEAYKQVRARQAEQRAKVREGMAKGDTRYLPKRDQGPVRQFARDYVDSRRTFGSHLMLIMFVVVLVSFVQTPLTQLLFVIIPPVLLFVVLTESLLISQKIKKLAAERFPGEQLKGVGLYAATRSLQMRRLRIPTPRYGPGDKDKI</sequence>
<keyword evidence="2" id="KW-0812">Transmembrane</keyword>
<organism evidence="3 4">
    <name type="scientific">Actinocorallia libanotica</name>
    <dbReference type="NCBI Taxonomy" id="46162"/>
    <lineage>
        <taxon>Bacteria</taxon>
        <taxon>Bacillati</taxon>
        <taxon>Actinomycetota</taxon>
        <taxon>Actinomycetes</taxon>
        <taxon>Streptosporangiales</taxon>
        <taxon>Thermomonosporaceae</taxon>
        <taxon>Actinocorallia</taxon>
    </lineage>
</organism>
<feature type="transmembrane region" description="Helical" evidence="2">
    <location>
        <begin position="129"/>
        <end position="150"/>
    </location>
</feature>
<dbReference type="Pfam" id="PF11241">
    <property type="entry name" value="DUF3043"/>
    <property type="match status" value="1"/>
</dbReference>
<evidence type="ECO:0008006" key="5">
    <source>
        <dbReference type="Google" id="ProtNLM"/>
    </source>
</evidence>
<dbReference type="EMBL" id="BAAAHH010000014">
    <property type="protein sequence ID" value="GAA0953811.1"/>
    <property type="molecule type" value="Genomic_DNA"/>
</dbReference>
<evidence type="ECO:0000313" key="3">
    <source>
        <dbReference type="EMBL" id="GAA0953811.1"/>
    </source>
</evidence>
<feature type="compositionally biased region" description="Basic and acidic residues" evidence="1">
    <location>
        <begin position="18"/>
        <end position="42"/>
    </location>
</feature>